<organism evidence="2 3">
    <name type="scientific">Trichinella nelsoni</name>
    <dbReference type="NCBI Taxonomy" id="6336"/>
    <lineage>
        <taxon>Eukaryota</taxon>
        <taxon>Metazoa</taxon>
        <taxon>Ecdysozoa</taxon>
        <taxon>Nematoda</taxon>
        <taxon>Enoplea</taxon>
        <taxon>Dorylaimia</taxon>
        <taxon>Trichinellida</taxon>
        <taxon>Trichinellidae</taxon>
        <taxon>Trichinella</taxon>
    </lineage>
</organism>
<keyword evidence="3" id="KW-1185">Reference proteome</keyword>
<dbReference type="Proteomes" id="UP000054630">
    <property type="component" value="Unassembled WGS sequence"/>
</dbReference>
<evidence type="ECO:0000313" key="2">
    <source>
        <dbReference type="EMBL" id="KRX14575.1"/>
    </source>
</evidence>
<feature type="transmembrane region" description="Helical" evidence="1">
    <location>
        <begin position="108"/>
        <end position="126"/>
    </location>
</feature>
<comment type="caution">
    <text evidence="2">The sequence shown here is derived from an EMBL/GenBank/DDBJ whole genome shotgun (WGS) entry which is preliminary data.</text>
</comment>
<dbReference type="AlphaFoldDB" id="A0A0V0RJI8"/>
<keyword evidence="1" id="KW-0812">Transmembrane</keyword>
<keyword evidence="1" id="KW-1133">Transmembrane helix</keyword>
<proteinExistence type="predicted"/>
<evidence type="ECO:0000313" key="3">
    <source>
        <dbReference type="Proteomes" id="UP000054630"/>
    </source>
</evidence>
<protein>
    <submittedName>
        <fullName evidence="2">Uncharacterized protein</fullName>
    </submittedName>
</protein>
<evidence type="ECO:0000256" key="1">
    <source>
        <dbReference type="SAM" id="Phobius"/>
    </source>
</evidence>
<name>A0A0V0RJI8_9BILA</name>
<gene>
    <name evidence="2" type="ORF">T07_8256</name>
</gene>
<dbReference type="EMBL" id="JYDL01000156">
    <property type="protein sequence ID" value="KRX14575.1"/>
    <property type="molecule type" value="Genomic_DNA"/>
</dbReference>
<accession>A0A0V0RJI8</accession>
<reference evidence="2 3" key="1">
    <citation type="submission" date="2015-01" db="EMBL/GenBank/DDBJ databases">
        <title>Evolution of Trichinella species and genotypes.</title>
        <authorList>
            <person name="Korhonen P.K."/>
            <person name="Edoardo P."/>
            <person name="Giuseppe L.R."/>
            <person name="Gasser R.B."/>
        </authorList>
    </citation>
    <scope>NUCLEOTIDE SEQUENCE [LARGE SCALE GENOMIC DNA]</scope>
    <source>
        <strain evidence="2">ISS37</strain>
    </source>
</reference>
<sequence>MKHHHYTEADLKPSNDEVIAFNKKGNVGTAADCSDHSMGPTKLLFFSDHYDKNSIALKTDKSKINELAIPLKDWSSYEVKSFLSNDVVFAAYIFLTFTFLSTHFAQETITSINLCSLLCCVVLCRLNHGRKICLKLENITIL</sequence>
<keyword evidence="1" id="KW-0472">Membrane</keyword>
<dbReference type="OrthoDB" id="10416716at2759"/>
<feature type="transmembrane region" description="Helical" evidence="1">
    <location>
        <begin position="82"/>
        <end position="102"/>
    </location>
</feature>